<dbReference type="FunFam" id="3.55.40.20:FF:000001">
    <property type="entry name" value="Superoxide dismutase"/>
    <property type="match status" value="1"/>
</dbReference>
<evidence type="ECO:0000313" key="11">
    <source>
        <dbReference type="EMBL" id="RGY17267.1"/>
    </source>
</evidence>
<evidence type="ECO:0000313" key="14">
    <source>
        <dbReference type="Proteomes" id="UP000286038"/>
    </source>
</evidence>
<evidence type="ECO:0000259" key="8">
    <source>
        <dbReference type="Pfam" id="PF02777"/>
    </source>
</evidence>
<dbReference type="Pfam" id="PF02777">
    <property type="entry name" value="Sod_Fe_C"/>
    <property type="match status" value="1"/>
</dbReference>
<dbReference type="EMBL" id="QSCR01000016">
    <property type="protein sequence ID" value="RGY17267.1"/>
    <property type="molecule type" value="Genomic_DNA"/>
</dbReference>
<dbReference type="GO" id="GO:0004784">
    <property type="term" value="F:superoxide dismutase activity"/>
    <property type="evidence" value="ECO:0007669"/>
    <property type="project" value="UniProtKB-EC"/>
</dbReference>
<protein>
    <recommendedName>
        <fullName evidence="2 6">Superoxide dismutase</fullName>
        <ecNumber evidence="2 6">1.15.1.1</ecNumber>
    </recommendedName>
</protein>
<reference evidence="9" key="3">
    <citation type="submission" date="2021-09" db="EMBL/GenBank/DDBJ databases">
        <authorList>
            <person name="Gilroy R."/>
        </authorList>
    </citation>
    <scope>NUCLEOTIDE SEQUENCE</scope>
    <source>
        <strain evidence="9">6966</strain>
    </source>
</reference>
<dbReference type="SUPFAM" id="SSF54719">
    <property type="entry name" value="Fe,Mn superoxide dismutase (SOD), C-terminal domain"/>
    <property type="match status" value="1"/>
</dbReference>
<dbReference type="STRING" id="1121130.GCA_000519105_02402"/>
<dbReference type="EMBL" id="QRZA01000006">
    <property type="protein sequence ID" value="RGV34868.1"/>
    <property type="molecule type" value="Genomic_DNA"/>
</dbReference>
<evidence type="ECO:0000256" key="3">
    <source>
        <dbReference type="ARBA" id="ARBA00022723"/>
    </source>
</evidence>
<evidence type="ECO:0000256" key="5">
    <source>
        <dbReference type="PIRSR" id="PIRSR000349-1"/>
    </source>
</evidence>
<feature type="binding site" evidence="5">
    <location>
        <position position="105"/>
    </location>
    <ligand>
        <name>Mn(2+)</name>
        <dbReference type="ChEBI" id="CHEBI:29035"/>
    </ligand>
</feature>
<dbReference type="PROSITE" id="PS00088">
    <property type="entry name" value="SOD_MN"/>
    <property type="match status" value="1"/>
</dbReference>
<dbReference type="RefSeq" id="WP_117722475.1">
    <property type="nucleotide sequence ID" value="NZ_CABJDM010000004.1"/>
</dbReference>
<dbReference type="OrthoDB" id="9803125at2"/>
<dbReference type="PRINTS" id="PR01703">
    <property type="entry name" value="MNSODISMTASE"/>
</dbReference>
<evidence type="ECO:0000256" key="2">
    <source>
        <dbReference type="ARBA" id="ARBA00012682"/>
    </source>
</evidence>
<feature type="binding site" evidence="5">
    <location>
        <position position="58"/>
    </location>
    <ligand>
        <name>Mn(2+)</name>
        <dbReference type="ChEBI" id="CHEBI:29035"/>
    </ligand>
</feature>
<evidence type="ECO:0000256" key="4">
    <source>
        <dbReference type="ARBA" id="ARBA00023002"/>
    </source>
</evidence>
<evidence type="ECO:0000256" key="6">
    <source>
        <dbReference type="RuleBase" id="RU000414"/>
    </source>
</evidence>
<feature type="binding site" evidence="5">
    <location>
        <position position="192"/>
    </location>
    <ligand>
        <name>Mn(2+)</name>
        <dbReference type="ChEBI" id="CHEBI:29035"/>
    </ligand>
</feature>
<feature type="domain" description="Manganese/iron superoxide dismutase N-terminal" evidence="7">
    <location>
        <begin position="33"/>
        <end position="113"/>
    </location>
</feature>
<evidence type="ECO:0000256" key="1">
    <source>
        <dbReference type="ARBA" id="ARBA00008714"/>
    </source>
</evidence>
<dbReference type="EMBL" id="DYVS01000313">
    <property type="protein sequence ID" value="HJF72354.1"/>
    <property type="molecule type" value="Genomic_DNA"/>
</dbReference>
<reference evidence="13 14" key="1">
    <citation type="submission" date="2018-08" db="EMBL/GenBank/DDBJ databases">
        <title>A genome reference for cultivated species of the human gut microbiota.</title>
        <authorList>
            <person name="Zou Y."/>
            <person name="Xue W."/>
            <person name="Luo G."/>
        </authorList>
    </citation>
    <scope>NUCLEOTIDE SEQUENCE [LARGE SCALE GENOMIC DNA]</scope>
    <source>
        <strain evidence="10 13">AF14-49</strain>
        <strain evidence="12 14">AF34-33</strain>
        <strain evidence="11 15">OF02-7</strain>
    </source>
</reference>
<dbReference type="Gene3D" id="3.55.40.20">
    <property type="entry name" value="Iron/manganese superoxide dismutase, C-terminal domain"/>
    <property type="match status" value="1"/>
</dbReference>
<keyword evidence="3 5" id="KW-0479">Metal-binding</keyword>
<dbReference type="Proteomes" id="UP000742098">
    <property type="component" value="Unassembled WGS sequence"/>
</dbReference>
<comment type="catalytic activity">
    <reaction evidence="6">
        <text>2 superoxide + 2 H(+) = H2O2 + O2</text>
        <dbReference type="Rhea" id="RHEA:20696"/>
        <dbReference type="ChEBI" id="CHEBI:15378"/>
        <dbReference type="ChEBI" id="CHEBI:15379"/>
        <dbReference type="ChEBI" id="CHEBI:16240"/>
        <dbReference type="ChEBI" id="CHEBI:18421"/>
        <dbReference type="EC" id="1.15.1.1"/>
    </reaction>
</comment>
<evidence type="ECO:0000313" key="9">
    <source>
        <dbReference type="EMBL" id="HJF72354.1"/>
    </source>
</evidence>
<dbReference type="InterPro" id="IPR001189">
    <property type="entry name" value="Mn/Fe_SOD"/>
</dbReference>
<feature type="binding site" evidence="5">
    <location>
        <position position="188"/>
    </location>
    <ligand>
        <name>Mn(2+)</name>
        <dbReference type="ChEBI" id="CHEBI:29035"/>
    </ligand>
</feature>
<dbReference type="Pfam" id="PF00081">
    <property type="entry name" value="Sod_Fe_N"/>
    <property type="match status" value="1"/>
</dbReference>
<evidence type="ECO:0000313" key="12">
    <source>
        <dbReference type="EMBL" id="RHM45284.1"/>
    </source>
</evidence>
<dbReference type="EC" id="1.15.1.1" evidence="2 6"/>
<gene>
    <name evidence="10" type="ORF">DWW18_07190</name>
    <name evidence="12" type="ORF">DWZ68_04955</name>
    <name evidence="11" type="ORF">DXA50_10225</name>
    <name evidence="9" type="ORF">K8V05_16515</name>
</gene>
<accession>A0A415QM81</accession>
<sequence>MKTKQAFKKIWIVALLVTTIGTLWAQQQTSKEKFSLPPLPYEMNALTPVISEATIKLHHGKHLKTYIDNLNKLIVGTPFENCDLETIVKNSTGAIFNNAAQALNHIIYFNSFSPKAEHTPSGALLSAIEKEWGSFDNFKKEFTTAATSLFGSGWVWLAKDKKGKLYILSENNAGNPITKGYTPILGIDVWEHAYYLDYQNRRPEHIEKLWTIIDWSTIGARYK</sequence>
<reference evidence="9" key="2">
    <citation type="journal article" date="2021" name="PeerJ">
        <title>Extensive microbial diversity within the chicken gut microbiome revealed by metagenomics and culture.</title>
        <authorList>
            <person name="Gilroy R."/>
            <person name="Ravi A."/>
            <person name="Getino M."/>
            <person name="Pursley I."/>
            <person name="Horton D.L."/>
            <person name="Alikhan N.F."/>
            <person name="Baker D."/>
            <person name="Gharbi K."/>
            <person name="Hall N."/>
            <person name="Watson M."/>
            <person name="Adriaenssens E.M."/>
            <person name="Foster-Nyarko E."/>
            <person name="Jarju S."/>
            <person name="Secka A."/>
            <person name="Antonio M."/>
            <person name="Oren A."/>
            <person name="Chaudhuri R.R."/>
            <person name="La Ragione R."/>
            <person name="Hildebrand F."/>
            <person name="Pallen M.J."/>
        </authorList>
    </citation>
    <scope>NUCLEOTIDE SEQUENCE</scope>
    <source>
        <strain evidence="9">6966</strain>
    </source>
</reference>
<comment type="similarity">
    <text evidence="1 6">Belongs to the iron/manganese superoxide dismutase family.</text>
</comment>
<dbReference type="Proteomes" id="UP000286063">
    <property type="component" value="Unassembled WGS sequence"/>
</dbReference>
<dbReference type="AlphaFoldDB" id="A0A415QM81"/>
<dbReference type="Proteomes" id="UP000286038">
    <property type="component" value="Unassembled WGS sequence"/>
</dbReference>
<dbReference type="InterPro" id="IPR019831">
    <property type="entry name" value="Mn/Fe_SOD_N"/>
</dbReference>
<dbReference type="InterPro" id="IPR019833">
    <property type="entry name" value="Mn/Fe_SOD_BS"/>
</dbReference>
<name>A0A415QM81_9BACT</name>
<dbReference type="Proteomes" id="UP000283589">
    <property type="component" value="Unassembled WGS sequence"/>
</dbReference>
<dbReference type="InterPro" id="IPR019832">
    <property type="entry name" value="Mn/Fe_SOD_C"/>
</dbReference>
<dbReference type="Gene3D" id="1.10.287.990">
    <property type="entry name" value="Fe,Mn superoxide dismutase (SOD) domain"/>
    <property type="match status" value="1"/>
</dbReference>
<dbReference type="InterPro" id="IPR036314">
    <property type="entry name" value="SOD_C_sf"/>
</dbReference>
<dbReference type="PANTHER" id="PTHR42769:SF3">
    <property type="entry name" value="SUPEROXIDE DISMUTASE [FE] 2, CHLOROPLASTIC"/>
    <property type="match status" value="1"/>
</dbReference>
<keyword evidence="4 6" id="KW-0560">Oxidoreductase</keyword>
<comment type="function">
    <text evidence="6">Destroys radicals which are normally produced within the cells and which are toxic to biological systems.</text>
</comment>
<dbReference type="InterPro" id="IPR036324">
    <property type="entry name" value="Mn/Fe_SOD_N_sf"/>
</dbReference>
<evidence type="ECO:0000313" key="10">
    <source>
        <dbReference type="EMBL" id="RGV34868.1"/>
    </source>
</evidence>
<organism evidence="12 14">
    <name type="scientific">Butyricimonas virosa</name>
    <dbReference type="NCBI Taxonomy" id="544645"/>
    <lineage>
        <taxon>Bacteria</taxon>
        <taxon>Pseudomonadati</taxon>
        <taxon>Bacteroidota</taxon>
        <taxon>Bacteroidia</taxon>
        <taxon>Bacteroidales</taxon>
        <taxon>Odoribacteraceae</taxon>
        <taxon>Butyricimonas</taxon>
    </lineage>
</organism>
<feature type="domain" description="Manganese/iron superoxide dismutase C-terminal" evidence="8">
    <location>
        <begin position="120"/>
        <end position="220"/>
    </location>
</feature>
<evidence type="ECO:0000313" key="13">
    <source>
        <dbReference type="Proteomes" id="UP000283589"/>
    </source>
</evidence>
<dbReference type="PIRSF" id="PIRSF000349">
    <property type="entry name" value="SODismutase"/>
    <property type="match status" value="1"/>
</dbReference>
<comment type="caution">
    <text evidence="12">The sequence shown here is derived from an EMBL/GenBank/DDBJ whole genome shotgun (WGS) entry which is preliminary data.</text>
</comment>
<dbReference type="SUPFAM" id="SSF46609">
    <property type="entry name" value="Fe,Mn superoxide dismutase (SOD), N-terminal domain"/>
    <property type="match status" value="1"/>
</dbReference>
<dbReference type="GO" id="GO:0046872">
    <property type="term" value="F:metal ion binding"/>
    <property type="evidence" value="ECO:0007669"/>
    <property type="project" value="UniProtKB-KW"/>
</dbReference>
<dbReference type="PANTHER" id="PTHR42769">
    <property type="entry name" value="SUPEROXIDE DISMUTASE"/>
    <property type="match status" value="1"/>
</dbReference>
<evidence type="ECO:0000259" key="7">
    <source>
        <dbReference type="Pfam" id="PF00081"/>
    </source>
</evidence>
<evidence type="ECO:0000313" key="15">
    <source>
        <dbReference type="Proteomes" id="UP000286063"/>
    </source>
</evidence>
<dbReference type="EMBL" id="QRPV01000004">
    <property type="protein sequence ID" value="RHM45284.1"/>
    <property type="molecule type" value="Genomic_DNA"/>
</dbReference>
<proteinExistence type="inferred from homology"/>